<sequence length="194" mass="22668">MLKRKNKLRDYLIFYLYKLVILLFTLLISWLLISKIEFLNDSWQVVTTHFTEWSYYEDKFELAIVTLIVVSLAALGVTGMFFIYWGIEYVLRFILVRTRLCHVQEQELEARISDKVVASYRPPGGGPSVIVEECNLNLEIDGDKKMHKLTVPYDLFEILEKGQMIQVIESKYSIFGSCFDKTMTLKAEQELDSL</sequence>
<keyword evidence="1" id="KW-0812">Transmembrane</keyword>
<proteinExistence type="predicted"/>
<evidence type="ECO:0000313" key="2">
    <source>
        <dbReference type="EMBL" id="OEG21643.1"/>
    </source>
</evidence>
<keyword evidence="3" id="KW-1185">Reference proteome</keyword>
<dbReference type="Proteomes" id="UP000094469">
    <property type="component" value="Unassembled WGS sequence"/>
</dbReference>
<evidence type="ECO:0000313" key="3">
    <source>
        <dbReference type="Proteomes" id="UP000094469"/>
    </source>
</evidence>
<protein>
    <submittedName>
        <fullName evidence="2">Uncharacterized protein</fullName>
    </submittedName>
</protein>
<gene>
    <name evidence="2" type="ORF">BCR24_07150</name>
</gene>
<name>A0A1E5H9L7_9ENTE</name>
<accession>A0A1E5H9L7</accession>
<dbReference type="EMBL" id="MIKC01000039">
    <property type="protein sequence ID" value="OEG21643.1"/>
    <property type="molecule type" value="Genomic_DNA"/>
</dbReference>
<dbReference type="AlphaFoldDB" id="A0A1E5H9L7"/>
<feature type="transmembrane region" description="Helical" evidence="1">
    <location>
        <begin position="12"/>
        <end position="33"/>
    </location>
</feature>
<keyword evidence="1" id="KW-0472">Membrane</keyword>
<keyword evidence="1" id="KW-1133">Transmembrane helix</keyword>
<evidence type="ECO:0000256" key="1">
    <source>
        <dbReference type="SAM" id="Phobius"/>
    </source>
</evidence>
<organism evidence="2 3">
    <name type="scientific">Enterococcus ureilyticus</name>
    <dbReference type="NCBI Taxonomy" id="1131292"/>
    <lineage>
        <taxon>Bacteria</taxon>
        <taxon>Bacillati</taxon>
        <taxon>Bacillota</taxon>
        <taxon>Bacilli</taxon>
        <taxon>Lactobacillales</taxon>
        <taxon>Enterococcaceae</taxon>
        <taxon>Enterococcus</taxon>
    </lineage>
</organism>
<feature type="transmembrane region" description="Helical" evidence="1">
    <location>
        <begin position="62"/>
        <end position="87"/>
    </location>
</feature>
<comment type="caution">
    <text evidence="2">The sequence shown here is derived from an EMBL/GenBank/DDBJ whole genome shotgun (WGS) entry which is preliminary data.</text>
</comment>
<reference evidence="3" key="1">
    <citation type="submission" date="2016-09" db="EMBL/GenBank/DDBJ databases">
        <authorList>
            <person name="Gulvik C.A."/>
        </authorList>
    </citation>
    <scope>NUCLEOTIDE SEQUENCE [LARGE SCALE GENOMIC DNA]</scope>
    <source>
        <strain evidence="3">LMG 26676</strain>
    </source>
</reference>